<dbReference type="Proteomes" id="UP000282597">
    <property type="component" value="Chromosome"/>
</dbReference>
<accession>A0A2Z6ESH7</accession>
<dbReference type="RefSeq" id="WP_045363559.1">
    <property type="nucleotide sequence ID" value="NZ_AP018150.1"/>
</dbReference>
<dbReference type="EMBL" id="AP018150">
    <property type="protein sequence ID" value="BBE08352.1"/>
    <property type="molecule type" value="Genomic_DNA"/>
</dbReference>
<evidence type="ECO:0000313" key="3">
    <source>
        <dbReference type="Proteomes" id="UP000282597"/>
    </source>
</evidence>
<organism evidence="2 3">
    <name type="scientific">Mycoavidus cysteinexigens</name>
    <dbReference type="NCBI Taxonomy" id="1553431"/>
    <lineage>
        <taxon>Bacteria</taxon>
        <taxon>Pseudomonadati</taxon>
        <taxon>Pseudomonadota</taxon>
        <taxon>Betaproteobacteria</taxon>
        <taxon>Burkholderiales</taxon>
        <taxon>Burkholderiaceae</taxon>
        <taxon>Mycoavidus</taxon>
    </lineage>
</organism>
<keyword evidence="3" id="KW-1185">Reference proteome</keyword>
<evidence type="ECO:0000256" key="1">
    <source>
        <dbReference type="SAM" id="MobiDB-lite"/>
    </source>
</evidence>
<protein>
    <submittedName>
        <fullName evidence="2">Uncharacterized protein</fullName>
    </submittedName>
</protein>
<proteinExistence type="predicted"/>
<name>A0A2Z6ESH7_9BURK</name>
<gene>
    <name evidence="2" type="ORF">MCB1EB_0191</name>
</gene>
<reference evidence="2 3" key="1">
    <citation type="journal article" date="2018" name="Microbes Environ.">
        <title>Comparative Genomic Insights into Endofungal Lifestyles of Two Bacterial Endosymbionts, Mycoavidus cysteinexigens and Burkholderia rhizoxinica.</title>
        <authorList>
            <person name="Sharmin D."/>
            <person name="Guo Y."/>
            <person name="Nishizawa T."/>
            <person name="Ohshima S."/>
            <person name="Sato Y."/>
            <person name="Takashima Y."/>
            <person name="Narisawa K."/>
            <person name="Ohta H."/>
        </authorList>
    </citation>
    <scope>NUCLEOTIDE SEQUENCE [LARGE SCALE GENOMIC DNA]</scope>
    <source>
        <strain evidence="2 3">B1-EB</strain>
    </source>
</reference>
<sequence>MQILKTDNRHDVGSRESQSDSPPQPSQEQAQQFADLLKKKRKPKALGVPVPSSLLLEAFGQAPKTSGCLSSAQAALRTLAESLLMPASLKVQNTASALRITVLSGVLTGAEMLVAQVQGRLKMTLRAANEKQRKALESIQHKLQNQISSMYPMEKILIEQQHD</sequence>
<feature type="compositionally biased region" description="Basic and acidic residues" evidence="1">
    <location>
        <begin position="1"/>
        <end position="18"/>
    </location>
</feature>
<feature type="region of interest" description="Disordered" evidence="1">
    <location>
        <begin position="1"/>
        <end position="32"/>
    </location>
</feature>
<dbReference type="KEGG" id="mcys:MCB1EB_0191"/>
<dbReference type="AlphaFoldDB" id="A0A2Z6ESH7"/>
<evidence type="ECO:0000313" key="2">
    <source>
        <dbReference type="EMBL" id="BBE08352.1"/>
    </source>
</evidence>